<proteinExistence type="predicted"/>
<sequence>MTEETDWDELRALAQKVLDRGTPLELTDETRSLLTRTAQQVAISQQDVENALHGVSTATTLLREIRQRIRDGGIRYGDALHRAYRLRDQGNLDGARQQMRDVLSVEVVPFYRERAEMALDDMDAGTF</sequence>
<dbReference type="OrthoDB" id="5502188at2"/>
<gene>
    <name evidence="2" type="ORF">BON30_21805</name>
</gene>
<evidence type="ECO:0000313" key="2">
    <source>
        <dbReference type="EMBL" id="OJH38859.1"/>
    </source>
</evidence>
<dbReference type="Proteomes" id="UP000182229">
    <property type="component" value="Unassembled WGS sequence"/>
</dbReference>
<reference evidence="3" key="1">
    <citation type="submission" date="2016-11" db="EMBL/GenBank/DDBJ databases">
        <authorList>
            <person name="Shukria A."/>
            <person name="Stevens D.C."/>
        </authorList>
    </citation>
    <scope>NUCLEOTIDE SEQUENCE [LARGE SCALE GENOMIC DNA]</scope>
    <source>
        <strain evidence="3">Cbfe23</strain>
    </source>
</reference>
<comment type="caution">
    <text evidence="2">The sequence shown here is derived from an EMBL/GenBank/DDBJ whole genome shotgun (WGS) entry which is preliminary data.</text>
</comment>
<keyword evidence="3" id="KW-1185">Reference proteome</keyword>
<name>A0A1L9B9D2_9BACT</name>
<evidence type="ECO:0000259" key="1">
    <source>
        <dbReference type="Pfam" id="PF09543"/>
    </source>
</evidence>
<dbReference type="NCBIfam" id="TIGR02267">
    <property type="entry name" value="DUSAM domain"/>
    <property type="match status" value="1"/>
</dbReference>
<protein>
    <recommendedName>
        <fullName evidence="1">DUSAM domain-containing protein</fullName>
    </recommendedName>
</protein>
<evidence type="ECO:0000313" key="3">
    <source>
        <dbReference type="Proteomes" id="UP000182229"/>
    </source>
</evidence>
<dbReference type="InterPro" id="IPR011753">
    <property type="entry name" value="DUSAM_dom"/>
</dbReference>
<reference evidence="2 3" key="2">
    <citation type="submission" date="2016-12" db="EMBL/GenBank/DDBJ databases">
        <title>Draft Genome Sequence of Cystobacter ferrugineus Strain Cbfe23.</title>
        <authorList>
            <person name="Akbar S."/>
            <person name="Dowd S.E."/>
            <person name="Stevens D.C."/>
        </authorList>
    </citation>
    <scope>NUCLEOTIDE SEQUENCE [LARGE SCALE GENOMIC DNA]</scope>
    <source>
        <strain evidence="2 3">Cbfe23</strain>
    </source>
</reference>
<dbReference type="Pfam" id="PF09543">
    <property type="entry name" value="DUF2379"/>
    <property type="match status" value="1"/>
</dbReference>
<dbReference type="RefSeq" id="WP_071900293.1">
    <property type="nucleotide sequence ID" value="NZ_MPIN01000005.1"/>
</dbReference>
<dbReference type="EMBL" id="MPIN01000005">
    <property type="protein sequence ID" value="OJH38859.1"/>
    <property type="molecule type" value="Genomic_DNA"/>
</dbReference>
<feature type="domain" description="DUSAM" evidence="1">
    <location>
        <begin position="6"/>
        <end position="122"/>
    </location>
</feature>
<accession>A0A1L9B9D2</accession>
<dbReference type="AlphaFoldDB" id="A0A1L9B9D2"/>
<organism evidence="2 3">
    <name type="scientific">Cystobacter ferrugineus</name>
    <dbReference type="NCBI Taxonomy" id="83449"/>
    <lineage>
        <taxon>Bacteria</taxon>
        <taxon>Pseudomonadati</taxon>
        <taxon>Myxococcota</taxon>
        <taxon>Myxococcia</taxon>
        <taxon>Myxococcales</taxon>
        <taxon>Cystobacterineae</taxon>
        <taxon>Archangiaceae</taxon>
        <taxon>Cystobacter</taxon>
    </lineage>
</organism>